<comment type="caution">
    <text evidence="3">The sequence shown here is derived from an EMBL/GenBank/DDBJ whole genome shotgun (WGS) entry which is preliminary data.</text>
</comment>
<feature type="region of interest" description="Disordered" evidence="1">
    <location>
        <begin position="1406"/>
        <end position="1428"/>
    </location>
</feature>
<feature type="region of interest" description="Disordered" evidence="1">
    <location>
        <begin position="625"/>
        <end position="651"/>
    </location>
</feature>
<dbReference type="EMBL" id="CAJFCJ010000001">
    <property type="protein sequence ID" value="CAD5110948.1"/>
    <property type="molecule type" value="Genomic_DNA"/>
</dbReference>
<feature type="region of interest" description="Disordered" evidence="1">
    <location>
        <begin position="1004"/>
        <end position="1043"/>
    </location>
</feature>
<feature type="region of interest" description="Disordered" evidence="1">
    <location>
        <begin position="696"/>
        <end position="751"/>
    </location>
</feature>
<evidence type="ECO:0000313" key="3">
    <source>
        <dbReference type="EMBL" id="CAD5110948.1"/>
    </source>
</evidence>
<dbReference type="InterPro" id="IPR026704">
    <property type="entry name" value="KATNIP"/>
</dbReference>
<dbReference type="Pfam" id="PF14652">
    <property type="entry name" value="DUF4457"/>
    <property type="match status" value="3"/>
</dbReference>
<gene>
    <name evidence="3" type="ORF">DGYR_LOCUS302</name>
</gene>
<sequence>MPKTEEKTKQRKNWNKSDLHISLPSTGENDLEARQDVDPNYEGYLLALQDKNRVLKTLREKDEDQKELERKEQGFTLYLNGANAQRRRSSPSRRTVINPAYVRYPHAIDSKEIKTKPTIHKTKRRRWNAASFNIQTQRGEKVNVKGPEAQYEDDFDTCSEDEENQMSLKMSVKDVKKLRRSLEMNKSIRDSLALHYIESDSDEIPEEIPEENDEICREDSRSKSRENEKDIFVLEFDKPKSKKVSLKKTELEPKHSVQKSRLGKVKGGKSLEGTSESKVNASSVFRAMQEENKKFESSRIKNLTKSNDESRDHKLGDREEKRRMSNETDYHTIIERVLEMDPFKQKKLLQALEEIESGFKTPAVQSSFDSFSKCIKLKILSNWGDFRVGLTEIELLKENEKIPIDSISVLKARTENGNISNLINGRFRTVKEKHMWSCLMSDDEEKYPVIEIECNEIPDKMKIWNYNKSLAEISTGVKEILVSYDEQILFQGIIEKGCGNQVFDYGQTIILSNPSSTPTVDRVSMFEAEDDEHPRCETRVLEKVPRQDIPVIDNESTRIRGKKKKSVAALIKARKSKMNNDDSKMDIVKNEDEKKIEEPKEKIDSILSAREKPKSAEKLIEVIQKKQSPPQTSIPTQTTTSTIEESSAVPKNKESVPLWLKNDMANALTEKEMQLEDEILENWPVAGRANLPTLLDEEASRLTPPPSFGRRSRTPDIGAEDEAIRLSKAQEASSRPSSKMSQIAQAHAQKRRDLDLERSLTSLNWFDRSQKGRISMDIQNDSLDTCIQPARAPSTVKEEEDDPEFNIDIPEDKGPSGLSDDEEDFIIPELPYGSEIVIDILSTWGDRHYVGMTGIELFTDNGDMPTIAKIEAEPSDINVLEEYSDDPRVVSNLVDGINRTKDDTHMWLAPFKDGERHLVRIILRHPCRLALFRIWNYNKSRIHTSRGIRHVSISFDKNLIFKGEIARACGGTSGAPYQFGDTILFTTNDDVLEKVALHDEAFEEEDDTVDASFDEQRPRTAEDDERPLTRASNRSVHQKAESTHEEVYRASKIKINLLDTWGDPYYIGLTGIELFDNNGDVIPVDCSMLESDPKDVRELPGHEDDLRTIDKLVNGINVTTDDQYMWLAPFTSGENHYVTINLPSSRELCGIRIWNYNKSLDDTYRGVKCMKIELDGRDISPPGGVLIRKGPGQTCFDFVQEVLFKKAPPKPVSNAFTSNCRELLPSGFIVKLHLLSTWGDAYYVGLDKIALFDEGGKAVELKEYNVTAHPHSVNVLPNVQNDVRTPEKLIDGTYDHSHSWLAPILPSELNKLFIILDQPVTFSKIHLWNYSKSPSRGVKDFAIYVDDFVVYTGTLERSFKSGILPNSDIMPRPHIVTLSTSSPSSGKHGQNVQLMNDRTIVNSAKSERFSKADQSLRPTTSLTSGRRR</sequence>
<reference evidence="3 4" key="1">
    <citation type="submission" date="2020-08" db="EMBL/GenBank/DDBJ databases">
        <authorList>
            <person name="Hejnol A."/>
        </authorList>
    </citation>
    <scope>NUCLEOTIDE SEQUENCE [LARGE SCALE GENOMIC DNA]</scope>
</reference>
<feature type="region of interest" description="Disordered" evidence="1">
    <location>
        <begin position="793"/>
        <end position="819"/>
    </location>
</feature>
<feature type="compositionally biased region" description="Polar residues" evidence="1">
    <location>
        <begin position="272"/>
        <end position="283"/>
    </location>
</feature>
<feature type="compositionally biased region" description="Low complexity" evidence="1">
    <location>
        <begin position="627"/>
        <end position="647"/>
    </location>
</feature>
<feature type="compositionally biased region" description="Acidic residues" evidence="1">
    <location>
        <begin position="203"/>
        <end position="213"/>
    </location>
</feature>
<dbReference type="InterPro" id="IPR027859">
    <property type="entry name" value="KATNIP_dom"/>
</dbReference>
<keyword evidence="4" id="KW-1185">Reference proteome</keyword>
<dbReference type="OrthoDB" id="304622at2759"/>
<feature type="compositionally biased region" description="Basic residues" evidence="1">
    <location>
        <begin position="256"/>
        <end position="267"/>
    </location>
</feature>
<proteinExistence type="predicted"/>
<dbReference type="Proteomes" id="UP000549394">
    <property type="component" value="Unassembled WGS sequence"/>
</dbReference>
<dbReference type="PANTHER" id="PTHR21534">
    <property type="entry name" value="KATANIN-INTERACTING PROTEIN"/>
    <property type="match status" value="1"/>
</dbReference>
<feature type="compositionally biased region" description="Basic and acidic residues" evidence="1">
    <location>
        <begin position="288"/>
        <end position="299"/>
    </location>
</feature>
<feature type="region of interest" description="Disordered" evidence="1">
    <location>
        <begin position="243"/>
        <end position="326"/>
    </location>
</feature>
<organism evidence="3 4">
    <name type="scientific">Dimorphilus gyrociliatus</name>
    <dbReference type="NCBI Taxonomy" id="2664684"/>
    <lineage>
        <taxon>Eukaryota</taxon>
        <taxon>Metazoa</taxon>
        <taxon>Spiralia</taxon>
        <taxon>Lophotrochozoa</taxon>
        <taxon>Annelida</taxon>
        <taxon>Polychaeta</taxon>
        <taxon>Polychaeta incertae sedis</taxon>
        <taxon>Dinophilidae</taxon>
        <taxon>Dimorphilus</taxon>
    </lineage>
</organism>
<feature type="compositionally biased region" description="Acidic residues" evidence="1">
    <location>
        <begin position="1004"/>
        <end position="1013"/>
    </location>
</feature>
<feature type="region of interest" description="Disordered" evidence="1">
    <location>
        <begin position="1"/>
        <end position="34"/>
    </location>
</feature>
<feature type="region of interest" description="Disordered" evidence="1">
    <location>
        <begin position="203"/>
        <end position="222"/>
    </location>
</feature>
<feature type="compositionally biased region" description="Basic and acidic residues" evidence="1">
    <location>
        <begin position="306"/>
        <end position="326"/>
    </location>
</feature>
<name>A0A7I8V5Y3_9ANNE</name>
<accession>A0A7I8V5Y3</accession>
<feature type="domain" description="KATNIP" evidence="2">
    <location>
        <begin position="377"/>
        <end position="519"/>
    </location>
</feature>
<evidence type="ECO:0000313" key="4">
    <source>
        <dbReference type="Proteomes" id="UP000549394"/>
    </source>
</evidence>
<protein>
    <submittedName>
        <fullName evidence="3">DgyrCDS304</fullName>
    </submittedName>
</protein>
<feature type="compositionally biased region" description="Polar residues" evidence="1">
    <location>
        <begin position="730"/>
        <end position="744"/>
    </location>
</feature>
<feature type="domain" description="KATNIP" evidence="2">
    <location>
        <begin position="839"/>
        <end position="994"/>
    </location>
</feature>
<feature type="compositionally biased region" description="Polar residues" evidence="1">
    <location>
        <begin position="1412"/>
        <end position="1428"/>
    </location>
</feature>
<feature type="domain" description="KATNIP" evidence="2">
    <location>
        <begin position="1055"/>
        <end position="1357"/>
    </location>
</feature>
<evidence type="ECO:0000256" key="1">
    <source>
        <dbReference type="SAM" id="MobiDB-lite"/>
    </source>
</evidence>
<evidence type="ECO:0000259" key="2">
    <source>
        <dbReference type="Pfam" id="PF14652"/>
    </source>
</evidence>
<dbReference type="PANTHER" id="PTHR21534:SF0">
    <property type="entry name" value="KATANIN-INTERACTING PROTEIN"/>
    <property type="match status" value="1"/>
</dbReference>